<protein>
    <submittedName>
        <fullName evidence="1">Uncharacterized protein</fullName>
    </submittedName>
</protein>
<sequence length="165" mass="18491">MKRFVRIQIFQEPKQIAVQARSTVKIGEQIKVEMKIGEQINNEKCRLAFVETLDDGMRWRYCCNRLVELGVEGSPAINYSMGMHAAFGVMARNTRGEVVGINYGWIEVLSALAAEAWAIRVGCSMGAASWGSGFFCYIGSDCPLSVRMIDQHGDESRLRNPDNHQ</sequence>
<gene>
    <name evidence="1" type="ORF">RHGRI_004836</name>
</gene>
<keyword evidence="2" id="KW-1185">Reference proteome</keyword>
<proteinExistence type="predicted"/>
<reference evidence="1" key="1">
    <citation type="submission" date="2020-08" db="EMBL/GenBank/DDBJ databases">
        <title>Plant Genome Project.</title>
        <authorList>
            <person name="Zhang R.-G."/>
        </authorList>
    </citation>
    <scope>NUCLEOTIDE SEQUENCE</scope>
    <source>
        <strain evidence="1">WSP0</strain>
        <tissue evidence="1">Leaf</tissue>
    </source>
</reference>
<dbReference type="AlphaFoldDB" id="A0AAV6LBZ1"/>
<accession>A0AAV6LBZ1</accession>
<evidence type="ECO:0000313" key="1">
    <source>
        <dbReference type="EMBL" id="KAG5561929.1"/>
    </source>
</evidence>
<dbReference type="Proteomes" id="UP000823749">
    <property type="component" value="Chromosome 2"/>
</dbReference>
<dbReference type="EMBL" id="JACTNZ010000002">
    <property type="protein sequence ID" value="KAG5561929.1"/>
    <property type="molecule type" value="Genomic_DNA"/>
</dbReference>
<name>A0AAV6LBZ1_9ERIC</name>
<evidence type="ECO:0000313" key="2">
    <source>
        <dbReference type="Proteomes" id="UP000823749"/>
    </source>
</evidence>
<comment type="caution">
    <text evidence="1">The sequence shown here is derived from an EMBL/GenBank/DDBJ whole genome shotgun (WGS) entry which is preliminary data.</text>
</comment>
<organism evidence="1 2">
    <name type="scientific">Rhododendron griersonianum</name>
    <dbReference type="NCBI Taxonomy" id="479676"/>
    <lineage>
        <taxon>Eukaryota</taxon>
        <taxon>Viridiplantae</taxon>
        <taxon>Streptophyta</taxon>
        <taxon>Embryophyta</taxon>
        <taxon>Tracheophyta</taxon>
        <taxon>Spermatophyta</taxon>
        <taxon>Magnoliopsida</taxon>
        <taxon>eudicotyledons</taxon>
        <taxon>Gunneridae</taxon>
        <taxon>Pentapetalae</taxon>
        <taxon>asterids</taxon>
        <taxon>Ericales</taxon>
        <taxon>Ericaceae</taxon>
        <taxon>Ericoideae</taxon>
        <taxon>Rhodoreae</taxon>
        <taxon>Rhododendron</taxon>
    </lineage>
</organism>